<feature type="transmembrane region" description="Helical" evidence="1">
    <location>
        <begin position="122"/>
        <end position="147"/>
    </location>
</feature>
<evidence type="ECO:0000313" key="3">
    <source>
        <dbReference type="Proteomes" id="UP001470230"/>
    </source>
</evidence>
<feature type="transmembrane region" description="Helical" evidence="1">
    <location>
        <begin position="167"/>
        <end position="193"/>
    </location>
</feature>
<evidence type="ECO:0000256" key="1">
    <source>
        <dbReference type="SAM" id="Phobius"/>
    </source>
</evidence>
<reference evidence="2 3" key="1">
    <citation type="submission" date="2024-04" db="EMBL/GenBank/DDBJ databases">
        <title>Tritrichomonas musculus Genome.</title>
        <authorList>
            <person name="Alves-Ferreira E."/>
            <person name="Grigg M."/>
            <person name="Lorenzi H."/>
            <person name="Galac M."/>
        </authorList>
    </citation>
    <scope>NUCLEOTIDE SEQUENCE [LARGE SCALE GENOMIC DNA]</scope>
    <source>
        <strain evidence="2 3">EAF2021</strain>
    </source>
</reference>
<sequence>MSDHSYEPDFIFLKNAKYTFFVTGVCLSFAGFTCFLLLTDKHVNPALYFILPISLGLVMAYLPPDLLSLVHYILRFCDFPISSVVSIIVVRFTFLISRYALKYFHSNTQTKRGKLIPDRRNPTYRFIISFISVISLTIALILIGYGLDPFLLSTGHGFAFSELLFCFLFTIVCDNGIISDACLTALYASLYLSPILSLSSGHFTVLLRLIFVISSLISFIFSTSVDDINEIFPKLNKKQTTLSMALTLISYVFLSPDAFIRPTSIVCNFQAIMIPLFYSAYILREAYYFDIATPYIASSHKRH</sequence>
<keyword evidence="1" id="KW-1133">Transmembrane helix</keyword>
<keyword evidence="1" id="KW-0472">Membrane</keyword>
<name>A0ABR2KY66_9EUKA</name>
<keyword evidence="1" id="KW-0812">Transmembrane</keyword>
<feature type="transmembrane region" description="Helical" evidence="1">
    <location>
        <begin position="83"/>
        <end position="101"/>
    </location>
</feature>
<dbReference type="EMBL" id="JAPFFF010000002">
    <property type="protein sequence ID" value="KAK8896051.1"/>
    <property type="molecule type" value="Genomic_DNA"/>
</dbReference>
<accession>A0ABR2KY66</accession>
<feature type="transmembrane region" description="Helical" evidence="1">
    <location>
        <begin position="20"/>
        <end position="39"/>
    </location>
</feature>
<protein>
    <submittedName>
        <fullName evidence="2">Uncharacterized protein</fullName>
    </submittedName>
</protein>
<comment type="caution">
    <text evidence="2">The sequence shown here is derived from an EMBL/GenBank/DDBJ whole genome shotgun (WGS) entry which is preliminary data.</text>
</comment>
<feature type="transmembrane region" description="Helical" evidence="1">
    <location>
        <begin position="46"/>
        <end position="63"/>
    </location>
</feature>
<organism evidence="2 3">
    <name type="scientific">Tritrichomonas musculus</name>
    <dbReference type="NCBI Taxonomy" id="1915356"/>
    <lineage>
        <taxon>Eukaryota</taxon>
        <taxon>Metamonada</taxon>
        <taxon>Parabasalia</taxon>
        <taxon>Tritrichomonadida</taxon>
        <taxon>Tritrichomonadidae</taxon>
        <taxon>Tritrichomonas</taxon>
    </lineage>
</organism>
<keyword evidence="3" id="KW-1185">Reference proteome</keyword>
<proteinExistence type="predicted"/>
<evidence type="ECO:0000313" key="2">
    <source>
        <dbReference type="EMBL" id="KAK8896051.1"/>
    </source>
</evidence>
<gene>
    <name evidence="2" type="ORF">M9Y10_013939</name>
</gene>
<dbReference type="Proteomes" id="UP001470230">
    <property type="component" value="Unassembled WGS sequence"/>
</dbReference>